<organism evidence="2 3">
    <name type="scientific">Streptomyces anandii</name>
    <dbReference type="NCBI Taxonomy" id="285454"/>
    <lineage>
        <taxon>Bacteria</taxon>
        <taxon>Bacillati</taxon>
        <taxon>Actinomycetota</taxon>
        <taxon>Actinomycetes</taxon>
        <taxon>Kitasatosporales</taxon>
        <taxon>Streptomycetaceae</taxon>
        <taxon>Streptomyces</taxon>
    </lineage>
</organism>
<evidence type="ECO:0008006" key="4">
    <source>
        <dbReference type="Google" id="ProtNLM"/>
    </source>
</evidence>
<dbReference type="EMBL" id="JBHYTS010000004">
    <property type="protein sequence ID" value="MFE1749840.1"/>
    <property type="molecule type" value="Genomic_DNA"/>
</dbReference>
<evidence type="ECO:0000313" key="2">
    <source>
        <dbReference type="EMBL" id="MFE1749840.1"/>
    </source>
</evidence>
<keyword evidence="1" id="KW-0812">Transmembrane</keyword>
<gene>
    <name evidence="2" type="ORF">ACFW88_04725</name>
</gene>
<evidence type="ECO:0000256" key="1">
    <source>
        <dbReference type="SAM" id="Phobius"/>
    </source>
</evidence>
<dbReference type="RefSeq" id="WP_381798088.1">
    <property type="nucleotide sequence ID" value="NZ_JBHYTS010000004.1"/>
</dbReference>
<keyword evidence="1" id="KW-0472">Membrane</keyword>
<proteinExistence type="predicted"/>
<keyword evidence="1" id="KW-1133">Transmembrane helix</keyword>
<dbReference type="Proteomes" id="UP001599756">
    <property type="component" value="Unassembled WGS sequence"/>
</dbReference>
<name>A0ABW6H0L3_9ACTN</name>
<feature type="transmembrane region" description="Helical" evidence="1">
    <location>
        <begin position="77"/>
        <end position="103"/>
    </location>
</feature>
<sequence>MAQMMRSTKPSNGLLATDGKPHPLQNGLLAVSGILAAVAAATAAFPDLHFLTAWTGLFGVLTAGYGQFISETTRERFGLVLALGASAIGLYFGMANGGLFGIFNGFVGG</sequence>
<evidence type="ECO:0000313" key="3">
    <source>
        <dbReference type="Proteomes" id="UP001599756"/>
    </source>
</evidence>
<keyword evidence="3" id="KW-1185">Reference proteome</keyword>
<accession>A0ABW6H0L3</accession>
<feature type="transmembrane region" description="Helical" evidence="1">
    <location>
        <begin position="27"/>
        <end position="45"/>
    </location>
</feature>
<feature type="transmembrane region" description="Helical" evidence="1">
    <location>
        <begin position="51"/>
        <end position="70"/>
    </location>
</feature>
<reference evidence="2 3" key="1">
    <citation type="submission" date="2024-09" db="EMBL/GenBank/DDBJ databases">
        <title>The Natural Products Discovery Center: Release of the First 8490 Sequenced Strains for Exploring Actinobacteria Biosynthetic Diversity.</title>
        <authorList>
            <person name="Kalkreuter E."/>
            <person name="Kautsar S.A."/>
            <person name="Yang D."/>
            <person name="Bader C.D."/>
            <person name="Teijaro C.N."/>
            <person name="Fluegel L."/>
            <person name="Davis C.M."/>
            <person name="Simpson J.R."/>
            <person name="Lauterbach L."/>
            <person name="Steele A.D."/>
            <person name="Gui C."/>
            <person name="Meng S."/>
            <person name="Li G."/>
            <person name="Viehrig K."/>
            <person name="Ye F."/>
            <person name="Su P."/>
            <person name="Kiefer A.F."/>
            <person name="Nichols A."/>
            <person name="Cepeda A.J."/>
            <person name="Yan W."/>
            <person name="Fan B."/>
            <person name="Jiang Y."/>
            <person name="Adhikari A."/>
            <person name="Zheng C.-J."/>
            <person name="Schuster L."/>
            <person name="Cowan T.M."/>
            <person name="Smanski M.J."/>
            <person name="Chevrette M.G."/>
            <person name="De Carvalho L.P.S."/>
            <person name="Shen B."/>
        </authorList>
    </citation>
    <scope>NUCLEOTIDE SEQUENCE [LARGE SCALE GENOMIC DNA]</scope>
    <source>
        <strain evidence="2 3">NPDC059500</strain>
    </source>
</reference>
<protein>
    <recommendedName>
        <fullName evidence="4">Integral membrane protein</fullName>
    </recommendedName>
</protein>
<comment type="caution">
    <text evidence="2">The sequence shown here is derived from an EMBL/GenBank/DDBJ whole genome shotgun (WGS) entry which is preliminary data.</text>
</comment>